<keyword evidence="4" id="KW-1185">Reference proteome</keyword>
<evidence type="ECO:0000313" key="3">
    <source>
        <dbReference type="EMBL" id="KAJ4785426.1"/>
    </source>
</evidence>
<dbReference type="Proteomes" id="UP001140206">
    <property type="component" value="Chromosome 2"/>
</dbReference>
<accession>A0AAV8F478</accession>
<dbReference type="Pfam" id="PF07887">
    <property type="entry name" value="Calmodulin_bind"/>
    <property type="match status" value="1"/>
</dbReference>
<sequence length="335" mass="38353">MKRKCCLTVTGEISPTTRRWRRFRISWSFLSTSRQRHRLVVEITDSCFLNELRRRLQSRGESSRRLFLEQVIDALTSSSASASASGTGRAVLQELPHLTSPPRLLQDHQNIPARYRLRFINRVKNPSFTTDPVKDEEGNPIRVQLYDNCTKVSPDCFLPSDKVKISVIDSNGTVLSARKGKRPILTGYDLNVHLKNGVGTFKNIFFNDNSSWSELQLRVTVESEAGEGFFEGERVEEDVSAPFVVKDRKSKAFQKPDKLELTHEVEKLKKIGKGVRASRLKNKGINTVEKFLDLYFRDQSQLCKILDIKSDHNNWNVMVQHAMECVDEFHAKNLA</sequence>
<dbReference type="InterPro" id="IPR012416">
    <property type="entry name" value="CBP60"/>
</dbReference>
<dbReference type="PANTHER" id="PTHR31713:SF43">
    <property type="entry name" value="CALMODULIN-BINDING PROTEIN 60 G"/>
    <property type="match status" value="1"/>
</dbReference>
<feature type="domain" description="Calmodulin binding protein-like N-terminal" evidence="1">
    <location>
        <begin position="115"/>
        <end position="248"/>
    </location>
</feature>
<dbReference type="InterPro" id="IPR046831">
    <property type="entry name" value="Calmodulin_bind_N"/>
</dbReference>
<reference evidence="3" key="1">
    <citation type="submission" date="2022-08" db="EMBL/GenBank/DDBJ databases">
        <authorList>
            <person name="Marques A."/>
        </authorList>
    </citation>
    <scope>NUCLEOTIDE SEQUENCE</scope>
    <source>
        <strain evidence="3">RhyPub2mFocal</strain>
        <tissue evidence="3">Leaves</tissue>
    </source>
</reference>
<dbReference type="GO" id="GO:0080142">
    <property type="term" value="P:regulation of salicylic acid biosynthetic process"/>
    <property type="evidence" value="ECO:0007669"/>
    <property type="project" value="TreeGrafter"/>
</dbReference>
<gene>
    <name evidence="3" type="ORF">LUZ62_036672</name>
</gene>
<protein>
    <submittedName>
        <fullName evidence="3">Calmodulin-binding-like protein</fullName>
    </submittedName>
</protein>
<dbReference type="GO" id="GO:0043565">
    <property type="term" value="F:sequence-specific DNA binding"/>
    <property type="evidence" value="ECO:0007669"/>
    <property type="project" value="TreeGrafter"/>
</dbReference>
<evidence type="ECO:0000313" key="4">
    <source>
        <dbReference type="Proteomes" id="UP001140206"/>
    </source>
</evidence>
<organism evidence="3 4">
    <name type="scientific">Rhynchospora pubera</name>
    <dbReference type="NCBI Taxonomy" id="906938"/>
    <lineage>
        <taxon>Eukaryota</taxon>
        <taxon>Viridiplantae</taxon>
        <taxon>Streptophyta</taxon>
        <taxon>Embryophyta</taxon>
        <taxon>Tracheophyta</taxon>
        <taxon>Spermatophyta</taxon>
        <taxon>Magnoliopsida</taxon>
        <taxon>Liliopsida</taxon>
        <taxon>Poales</taxon>
        <taxon>Cyperaceae</taxon>
        <taxon>Cyperoideae</taxon>
        <taxon>Rhynchosporeae</taxon>
        <taxon>Rhynchospora</taxon>
    </lineage>
</organism>
<dbReference type="GO" id="GO:0005634">
    <property type="term" value="C:nucleus"/>
    <property type="evidence" value="ECO:0007669"/>
    <property type="project" value="TreeGrafter"/>
</dbReference>
<dbReference type="GO" id="GO:0003700">
    <property type="term" value="F:DNA-binding transcription factor activity"/>
    <property type="evidence" value="ECO:0007669"/>
    <property type="project" value="TreeGrafter"/>
</dbReference>
<dbReference type="AlphaFoldDB" id="A0AAV8F478"/>
<proteinExistence type="predicted"/>
<dbReference type="Pfam" id="PF20451">
    <property type="entry name" value="Calmod_bind_M"/>
    <property type="match status" value="1"/>
</dbReference>
<evidence type="ECO:0000259" key="1">
    <source>
        <dbReference type="Pfam" id="PF07887"/>
    </source>
</evidence>
<evidence type="ECO:0000259" key="2">
    <source>
        <dbReference type="Pfam" id="PF20451"/>
    </source>
</evidence>
<dbReference type="GO" id="GO:0005516">
    <property type="term" value="F:calmodulin binding"/>
    <property type="evidence" value="ECO:0007669"/>
    <property type="project" value="InterPro"/>
</dbReference>
<dbReference type="InterPro" id="IPR046830">
    <property type="entry name" value="Calmod_bind_M"/>
</dbReference>
<dbReference type="PANTHER" id="PTHR31713">
    <property type="entry name" value="OS02G0177800 PROTEIN"/>
    <property type="match status" value="1"/>
</dbReference>
<name>A0AAV8F478_9POAL</name>
<feature type="domain" description="Calmodulin binding protein central" evidence="2">
    <location>
        <begin position="261"/>
        <end position="325"/>
    </location>
</feature>
<dbReference type="EMBL" id="JAMFTS010000002">
    <property type="protein sequence ID" value="KAJ4785426.1"/>
    <property type="molecule type" value="Genomic_DNA"/>
</dbReference>
<comment type="caution">
    <text evidence="3">The sequence shown here is derived from an EMBL/GenBank/DDBJ whole genome shotgun (WGS) entry which is preliminary data.</text>
</comment>